<feature type="coiled-coil region" evidence="1">
    <location>
        <begin position="196"/>
        <end position="258"/>
    </location>
</feature>
<feature type="compositionally biased region" description="Acidic residues" evidence="2">
    <location>
        <begin position="491"/>
        <end position="513"/>
    </location>
</feature>
<sequence length="556" mass="63149">MAETDIEPPTAEAVADATATQSDFGPGHDAHGELPPYDESLLIRVKGRVKKPVKPDDTERNITIDKLNAEIKKHHDRMAEIKALEQSRRTRTANPEVVEHRRAKERLQGEWKAVLQQKMMIREDFQRAQTEKEVLRNELREIRNKIPRGTKLETIETDIQQLEFKLEHESLSGPEEKKAQQQLANLVAARPLSRQVAMLEEKLKIVEDRRASAKEKLDQCDAVLSTIKEQEQTEQIALDEYQRQREEANVDFPALQVEKQECWEVIQALKTKVVEVRDEFNKQYQEWQLQNKHYSIWLRHEKKAQYEERQKQREMREADRQADEEAAVGPTISEPFEAEIFTVDQLLTYLRKFLTTEEVAVKLEEKQIEVPQGLKAFKKKNEEDLSFFTSVQKGGKGSKGSKARAASQTVKASAAPPTESKRKLQHSLETLKTFMTLGIDVPQNTTEIATTIEKVEAKKEEYLEKRKRAKEAPSSSAKTQVLPANGNHVPDEEEEEEDKVEVDGDAEVDETEAGQENGVEDAAASEPAGASTKDVEISLSVDQLSTAVALKLVVCS</sequence>
<dbReference type="GO" id="GO:0042175">
    <property type="term" value="C:nuclear outer membrane-endoplasmic reticulum membrane network"/>
    <property type="evidence" value="ECO:0007669"/>
    <property type="project" value="TreeGrafter"/>
</dbReference>
<gene>
    <name evidence="3" type="ORF">CEUSTIGMA_g10231.t1</name>
</gene>
<feature type="region of interest" description="Disordered" evidence="2">
    <location>
        <begin position="308"/>
        <end position="329"/>
    </location>
</feature>
<evidence type="ECO:0000256" key="1">
    <source>
        <dbReference type="SAM" id="Coils"/>
    </source>
</evidence>
<evidence type="ECO:0000313" key="4">
    <source>
        <dbReference type="Proteomes" id="UP000232323"/>
    </source>
</evidence>
<protein>
    <submittedName>
        <fullName evidence="3">Uncharacterized protein</fullName>
    </submittedName>
</protein>
<feature type="region of interest" description="Disordered" evidence="2">
    <location>
        <begin position="391"/>
        <end position="423"/>
    </location>
</feature>
<dbReference type="AlphaFoldDB" id="A0A250XI87"/>
<dbReference type="GO" id="GO:0008298">
    <property type="term" value="P:intracellular mRNA localization"/>
    <property type="evidence" value="ECO:0007669"/>
    <property type="project" value="TreeGrafter"/>
</dbReference>
<dbReference type="GO" id="GO:1990904">
    <property type="term" value="C:ribonucleoprotein complex"/>
    <property type="evidence" value="ECO:0007669"/>
    <property type="project" value="TreeGrafter"/>
</dbReference>
<dbReference type="EMBL" id="BEGY01000086">
    <property type="protein sequence ID" value="GAX82805.1"/>
    <property type="molecule type" value="Genomic_DNA"/>
</dbReference>
<dbReference type="PANTHER" id="PTHR31027">
    <property type="entry name" value="NUCLEAR SEGREGATION PROTEIN BFR1"/>
    <property type="match status" value="1"/>
</dbReference>
<dbReference type="PANTHER" id="PTHR31027:SF2">
    <property type="entry name" value="LEBERCILIN DOMAIN-CONTAINING PROTEIN"/>
    <property type="match status" value="1"/>
</dbReference>
<proteinExistence type="predicted"/>
<name>A0A250XI87_9CHLO</name>
<keyword evidence="1" id="KW-0175">Coiled coil</keyword>
<dbReference type="STRING" id="1157962.A0A250XI87"/>
<evidence type="ECO:0000313" key="3">
    <source>
        <dbReference type="EMBL" id="GAX82805.1"/>
    </source>
</evidence>
<evidence type="ECO:0000256" key="2">
    <source>
        <dbReference type="SAM" id="MobiDB-lite"/>
    </source>
</evidence>
<dbReference type="GO" id="GO:0005783">
    <property type="term" value="C:endoplasmic reticulum"/>
    <property type="evidence" value="ECO:0007669"/>
    <property type="project" value="TreeGrafter"/>
</dbReference>
<accession>A0A250XI87</accession>
<dbReference type="OrthoDB" id="2195113at2759"/>
<keyword evidence="4" id="KW-1185">Reference proteome</keyword>
<reference evidence="3 4" key="1">
    <citation type="submission" date="2017-08" db="EMBL/GenBank/DDBJ databases">
        <title>Acidophilic green algal genome provides insights into adaptation to an acidic environment.</title>
        <authorList>
            <person name="Hirooka S."/>
            <person name="Hirose Y."/>
            <person name="Kanesaki Y."/>
            <person name="Higuchi S."/>
            <person name="Fujiwara T."/>
            <person name="Onuma R."/>
            <person name="Era A."/>
            <person name="Ohbayashi R."/>
            <person name="Uzuka A."/>
            <person name="Nozaki H."/>
            <person name="Yoshikawa H."/>
            <person name="Miyagishima S.Y."/>
        </authorList>
    </citation>
    <scope>NUCLEOTIDE SEQUENCE [LARGE SCALE GENOMIC DNA]</scope>
    <source>
        <strain evidence="3 4">NIES-2499</strain>
    </source>
</reference>
<feature type="region of interest" description="Disordered" evidence="2">
    <location>
        <begin position="1"/>
        <end position="35"/>
    </location>
</feature>
<feature type="coiled-coil region" evidence="1">
    <location>
        <begin position="118"/>
        <end position="145"/>
    </location>
</feature>
<comment type="caution">
    <text evidence="3">The sequence shown here is derived from an EMBL/GenBank/DDBJ whole genome shotgun (WGS) entry which is preliminary data.</text>
</comment>
<dbReference type="GO" id="GO:0003729">
    <property type="term" value="F:mRNA binding"/>
    <property type="evidence" value="ECO:0007669"/>
    <property type="project" value="TreeGrafter"/>
</dbReference>
<organism evidence="3 4">
    <name type="scientific">Chlamydomonas eustigma</name>
    <dbReference type="NCBI Taxonomy" id="1157962"/>
    <lineage>
        <taxon>Eukaryota</taxon>
        <taxon>Viridiplantae</taxon>
        <taxon>Chlorophyta</taxon>
        <taxon>core chlorophytes</taxon>
        <taxon>Chlorophyceae</taxon>
        <taxon>CS clade</taxon>
        <taxon>Chlamydomonadales</taxon>
        <taxon>Chlamydomonadaceae</taxon>
        <taxon>Chlamydomonas</taxon>
    </lineage>
</organism>
<feature type="region of interest" description="Disordered" evidence="2">
    <location>
        <begin position="464"/>
        <end position="533"/>
    </location>
</feature>
<feature type="compositionally biased region" description="Basic and acidic residues" evidence="2">
    <location>
        <begin position="308"/>
        <end position="323"/>
    </location>
</feature>
<dbReference type="InterPro" id="IPR039604">
    <property type="entry name" value="Bfr1"/>
</dbReference>
<dbReference type="Proteomes" id="UP000232323">
    <property type="component" value="Unassembled WGS sequence"/>
</dbReference>